<evidence type="ECO:0000256" key="1">
    <source>
        <dbReference type="SAM" id="MobiDB-lite"/>
    </source>
</evidence>
<reference evidence="2" key="1">
    <citation type="submission" date="2014-09" db="EMBL/GenBank/DDBJ databases">
        <title>Genome sequence of the luminous mushroom Mycena chlorophos for searching fungal bioluminescence genes.</title>
        <authorList>
            <person name="Tanaka Y."/>
            <person name="Kasuga D."/>
            <person name="Oba Y."/>
            <person name="Hase S."/>
            <person name="Sato K."/>
            <person name="Oba Y."/>
            <person name="Sakakibara Y."/>
        </authorList>
    </citation>
    <scope>NUCLEOTIDE SEQUENCE</scope>
</reference>
<accession>A0ABQ0LL21</accession>
<dbReference type="Gene3D" id="2.60.40.640">
    <property type="match status" value="1"/>
</dbReference>
<keyword evidence="3" id="KW-1185">Reference proteome</keyword>
<evidence type="ECO:0008006" key="4">
    <source>
        <dbReference type="Google" id="ProtNLM"/>
    </source>
</evidence>
<evidence type="ECO:0000313" key="3">
    <source>
        <dbReference type="Proteomes" id="UP000815677"/>
    </source>
</evidence>
<protein>
    <recommendedName>
        <fullName evidence="4">Arrestin-like N-terminal domain-containing protein</fullName>
    </recommendedName>
</protein>
<organism evidence="2 3">
    <name type="scientific">Mycena chlorophos</name>
    <name type="common">Agaric fungus</name>
    <name type="synonym">Agaricus chlorophos</name>
    <dbReference type="NCBI Taxonomy" id="658473"/>
    <lineage>
        <taxon>Eukaryota</taxon>
        <taxon>Fungi</taxon>
        <taxon>Dikarya</taxon>
        <taxon>Basidiomycota</taxon>
        <taxon>Agaricomycotina</taxon>
        <taxon>Agaricomycetes</taxon>
        <taxon>Agaricomycetidae</taxon>
        <taxon>Agaricales</taxon>
        <taxon>Marasmiineae</taxon>
        <taxon>Mycenaceae</taxon>
        <taxon>Mycena</taxon>
    </lineage>
</organism>
<sequence>MTTVVLPAYTPSGPVPSYSKKPSTDESTIQHTPRTHERPSGTFVKASGGDTVLLAEQDPAAEVPCYGRQGLVTGFVSVADRDLVSEVVLKVKGKMEYMISEGGSLSHKLIDSTCSLWSSHSPSPSTSTCPGAIPFSFPLPSKFQDENLVAHPLPPSYEVPFSEMPGMFLRTTYWLTITVTRTRSKSRKLQFLTKTNTITIPFDYSPRSRPWRSMQPSFELLNDVKTMPEEFRQVSWEVQPRPKATARPLELHLFLPTVEIFGLDDVVPFHVQLGGPVDELRHFLPPPPGTTRPDQEQKKQRLTVSLVRQVVIEVHGRKAARTVFIASASLHTHPPSFSSSNESLPTLDLSGTLKPRRSVAPTGTFDVGCVRVQDFIVIELWPADTELMRKYTTMRFSHPVKFVTDSYVEGSSAGGIGREAA</sequence>
<evidence type="ECO:0000313" key="2">
    <source>
        <dbReference type="EMBL" id="GAT51816.1"/>
    </source>
</evidence>
<dbReference type="EMBL" id="DF847425">
    <property type="protein sequence ID" value="GAT51816.1"/>
    <property type="molecule type" value="Genomic_DNA"/>
</dbReference>
<feature type="region of interest" description="Disordered" evidence="1">
    <location>
        <begin position="1"/>
        <end position="42"/>
    </location>
</feature>
<dbReference type="Proteomes" id="UP000815677">
    <property type="component" value="Unassembled WGS sequence"/>
</dbReference>
<gene>
    <name evidence="2" type="ORF">MCHLO_08928</name>
</gene>
<proteinExistence type="predicted"/>
<dbReference type="InterPro" id="IPR014752">
    <property type="entry name" value="Arrestin-like_C"/>
</dbReference>
<name>A0ABQ0LL21_MYCCL</name>